<dbReference type="InterPro" id="IPR036388">
    <property type="entry name" value="WH-like_DNA-bd_sf"/>
</dbReference>
<dbReference type="GO" id="GO:0005524">
    <property type="term" value="F:ATP binding"/>
    <property type="evidence" value="ECO:0007669"/>
    <property type="project" value="UniProtKB-UniRule"/>
</dbReference>
<keyword evidence="13" id="KW-0131">Cell cycle</keyword>
<comment type="similarity">
    <text evidence="2">Belongs to the FtsK/SpoIIIE/SftA family.</text>
</comment>
<evidence type="ECO:0000256" key="14">
    <source>
        <dbReference type="PROSITE-ProRule" id="PRU00289"/>
    </source>
</evidence>
<evidence type="ECO:0000256" key="10">
    <source>
        <dbReference type="ARBA" id="ARBA00022989"/>
    </source>
</evidence>
<dbReference type="InterPro" id="IPR036390">
    <property type="entry name" value="WH_DNA-bd_sf"/>
</dbReference>
<dbReference type="RefSeq" id="WP_281267776.1">
    <property type="nucleotide sequence ID" value="NZ_UHIA01000004.1"/>
</dbReference>
<dbReference type="PANTHER" id="PTHR22683">
    <property type="entry name" value="SPORULATION PROTEIN RELATED"/>
    <property type="match status" value="1"/>
</dbReference>
<feature type="transmembrane region" description="Helical" evidence="16">
    <location>
        <begin position="66"/>
        <end position="95"/>
    </location>
</feature>
<dbReference type="InterPro" id="IPR018541">
    <property type="entry name" value="Ftsk_gamma"/>
</dbReference>
<reference evidence="18 19" key="1">
    <citation type="submission" date="2018-06" db="EMBL/GenBank/DDBJ databases">
        <authorList>
            <consortium name="Pathogen Informatics"/>
            <person name="Doyle S."/>
        </authorList>
    </citation>
    <scope>NUCLEOTIDE SEQUENCE [LARGE SCALE GENOMIC DNA]</scope>
    <source>
        <strain evidence="18 19">NCTC10717</strain>
    </source>
</reference>
<dbReference type="SMART" id="SM00843">
    <property type="entry name" value="Ftsk_gamma"/>
    <property type="match status" value="1"/>
</dbReference>
<feature type="transmembrane region" description="Helical" evidence="16">
    <location>
        <begin position="107"/>
        <end position="129"/>
    </location>
</feature>
<sequence>MQEETTSTYRPKFHSILYRGFTDPWFLILVPLAVLIFLILIGYHAGDPGWTHSGSNPEVRHFFGKIGAYSADVLLSFLGYAAYLLPLGFLATAWASAKDERGGGEIVLWKSIGLVGAVLSLSGILTFHWQSAINSVAITGGGILGQKMSGELLKMMPIFLLMLMYSLIFLVALTLMFNLRWLSILAALGYFPAKVLQAVMATKAAHQQEREQPTPNPEQSQAQRETISSRLQGEPSIVPSSHVTAKASPAAISAEEATQDMTLAERMALLSSPQPPKEMPERPAEIVDNQPVAVENIESPLHRSEPGLSLNWADYKKQAATIPHAHTSDESARTSEAVKQEAAPIQTYTSPETPKAAPIINPHTAASNPFAAYDAFQEEKTIVNQPVVTENSTADDEDFFEIEDKAESVAADTATAAVEAENNDKKQTEDGSVLRIRASALASNFQSQAADSDYQLPSLALLKISPPKRTPDSASQFRLLAPLVESALQNYKLDVRVVGVDVGPVVTRLELELAPGIKVNQISNLDKDLARSLSVSSVRVVEVIPGKPYVGLEIPNKQREIVHLRDILESATYQKERSPLTVVLGSDIAGAPKVADLAKMPHLLVAGTTGSGKSVAINVMLASMLFKATPDELKLILIDPKMLEMSMYEDIPHLLTPVVTDMNDAENALRWAVAEMERRYLLMSAFKVRNIIGFNDMIRDKQARGERIDDPLWRAEDHLGLANQPPQIEPLPYIVIVIDELADMMMAVGKKVEELIARIAQKARAAGIHLVLATQRPSVDVITGLIKANVPTRLAFQVSSKIDSRTIIDGQGAETLLGHGDGLYVPPGSSAPLRVHGAFIEDGEVDALTVYLKTQGKPQYEESITNPVPASSLGAFGAQEKSDDPEQDPLYDEACQIVLESGKTSISYLQRRLQIGYNRAARIIEAMEVAGLLSMADNNGARKLIGGGQQDY</sequence>
<keyword evidence="11" id="KW-0238">DNA-binding</keyword>
<evidence type="ECO:0000256" key="1">
    <source>
        <dbReference type="ARBA" id="ARBA00004651"/>
    </source>
</evidence>
<feature type="domain" description="FtsK" evidence="17">
    <location>
        <begin position="590"/>
        <end position="805"/>
    </location>
</feature>
<evidence type="ECO:0000256" key="8">
    <source>
        <dbReference type="ARBA" id="ARBA00022829"/>
    </source>
</evidence>
<dbReference type="InterPro" id="IPR025199">
    <property type="entry name" value="FtsK_4TM"/>
</dbReference>
<dbReference type="InterPro" id="IPR027417">
    <property type="entry name" value="P-loop_NTPase"/>
</dbReference>
<dbReference type="Pfam" id="PF09397">
    <property type="entry name" value="FtsK_gamma"/>
    <property type="match status" value="1"/>
</dbReference>
<evidence type="ECO:0000256" key="4">
    <source>
        <dbReference type="ARBA" id="ARBA00022475"/>
    </source>
</evidence>
<dbReference type="Gene3D" id="3.30.980.40">
    <property type="match status" value="1"/>
</dbReference>
<keyword evidence="6 16" id="KW-0812">Transmembrane</keyword>
<comment type="subcellular location">
    <subcellularLocation>
        <location evidence="1">Cell membrane</location>
        <topology evidence="1">Multi-pass membrane protein</topology>
    </subcellularLocation>
</comment>
<feature type="compositionally biased region" description="Polar residues" evidence="15">
    <location>
        <begin position="217"/>
        <end position="231"/>
    </location>
</feature>
<dbReference type="GO" id="GO:0051301">
    <property type="term" value="P:cell division"/>
    <property type="evidence" value="ECO:0007669"/>
    <property type="project" value="UniProtKB-KW"/>
</dbReference>
<dbReference type="EMBL" id="UHIA01000004">
    <property type="protein sequence ID" value="SUO98436.1"/>
    <property type="molecule type" value="Genomic_DNA"/>
</dbReference>
<keyword evidence="10 16" id="KW-1133">Transmembrane helix</keyword>
<evidence type="ECO:0000256" key="11">
    <source>
        <dbReference type="ARBA" id="ARBA00023125"/>
    </source>
</evidence>
<dbReference type="Gene3D" id="1.10.10.10">
    <property type="entry name" value="Winged helix-like DNA-binding domain superfamily/Winged helix DNA-binding domain"/>
    <property type="match status" value="1"/>
</dbReference>
<keyword evidence="7 14" id="KW-0547">Nucleotide-binding</keyword>
<dbReference type="InterPro" id="IPR041027">
    <property type="entry name" value="FtsK_alpha"/>
</dbReference>
<dbReference type="FunFam" id="3.40.50.300:FF:000209">
    <property type="entry name" value="Cell division protein FtsK"/>
    <property type="match status" value="1"/>
</dbReference>
<dbReference type="PROSITE" id="PS50901">
    <property type="entry name" value="FTSK"/>
    <property type="match status" value="1"/>
</dbReference>
<dbReference type="Proteomes" id="UP000254575">
    <property type="component" value="Unassembled WGS sequence"/>
</dbReference>
<evidence type="ECO:0000256" key="9">
    <source>
        <dbReference type="ARBA" id="ARBA00022840"/>
    </source>
</evidence>
<proteinExistence type="inferred from homology"/>
<dbReference type="GO" id="GO:0003677">
    <property type="term" value="F:DNA binding"/>
    <property type="evidence" value="ECO:0007669"/>
    <property type="project" value="UniProtKB-KW"/>
</dbReference>
<dbReference type="PANTHER" id="PTHR22683:SF41">
    <property type="entry name" value="DNA TRANSLOCASE FTSK"/>
    <property type="match status" value="1"/>
</dbReference>
<keyword evidence="8" id="KW-0159">Chromosome partition</keyword>
<gene>
    <name evidence="18" type="primary">ftsK</name>
    <name evidence="18" type="ORF">NCTC10717_02188</name>
</gene>
<evidence type="ECO:0000313" key="19">
    <source>
        <dbReference type="Proteomes" id="UP000254575"/>
    </source>
</evidence>
<dbReference type="AlphaFoldDB" id="A0A380N2B1"/>
<feature type="region of interest" description="Disordered" evidence="15">
    <location>
        <begin position="206"/>
        <end position="253"/>
    </location>
</feature>
<dbReference type="InterPro" id="IPR050206">
    <property type="entry name" value="FtsK/SpoIIIE/SftA"/>
</dbReference>
<dbReference type="GO" id="GO:0005886">
    <property type="term" value="C:plasma membrane"/>
    <property type="evidence" value="ECO:0007669"/>
    <property type="project" value="UniProtKB-SubCell"/>
</dbReference>
<feature type="compositionally biased region" description="Basic and acidic residues" evidence="15">
    <location>
        <begin position="326"/>
        <end position="339"/>
    </location>
</feature>
<accession>A0A380N2B1</accession>
<evidence type="ECO:0000313" key="18">
    <source>
        <dbReference type="EMBL" id="SUO98436.1"/>
    </source>
</evidence>
<dbReference type="SUPFAM" id="SSF52540">
    <property type="entry name" value="P-loop containing nucleoside triphosphate hydrolases"/>
    <property type="match status" value="1"/>
</dbReference>
<feature type="transmembrane region" description="Helical" evidence="16">
    <location>
        <begin position="158"/>
        <end position="179"/>
    </location>
</feature>
<evidence type="ECO:0000256" key="6">
    <source>
        <dbReference type="ARBA" id="ARBA00022692"/>
    </source>
</evidence>
<keyword evidence="12 16" id="KW-0472">Membrane</keyword>
<feature type="transmembrane region" description="Helical" evidence="16">
    <location>
        <begin position="25"/>
        <end position="46"/>
    </location>
</feature>
<keyword evidence="19" id="KW-1185">Reference proteome</keyword>
<evidence type="ECO:0000256" key="2">
    <source>
        <dbReference type="ARBA" id="ARBA00006474"/>
    </source>
</evidence>
<evidence type="ECO:0000256" key="7">
    <source>
        <dbReference type="ARBA" id="ARBA00022741"/>
    </source>
</evidence>
<feature type="binding site" evidence="14">
    <location>
        <begin position="607"/>
        <end position="614"/>
    </location>
    <ligand>
        <name>ATP</name>
        <dbReference type="ChEBI" id="CHEBI:30616"/>
    </ligand>
</feature>
<dbReference type="Gene3D" id="3.40.50.300">
    <property type="entry name" value="P-loop containing nucleotide triphosphate hydrolases"/>
    <property type="match status" value="1"/>
</dbReference>
<dbReference type="Pfam" id="PF13491">
    <property type="entry name" value="FtsK_4TM"/>
    <property type="match status" value="1"/>
</dbReference>
<evidence type="ECO:0000256" key="15">
    <source>
        <dbReference type="SAM" id="MobiDB-lite"/>
    </source>
</evidence>
<evidence type="ECO:0000259" key="17">
    <source>
        <dbReference type="PROSITE" id="PS50901"/>
    </source>
</evidence>
<keyword evidence="5" id="KW-0132">Cell division</keyword>
<evidence type="ECO:0000256" key="5">
    <source>
        <dbReference type="ARBA" id="ARBA00022618"/>
    </source>
</evidence>
<evidence type="ECO:0000256" key="16">
    <source>
        <dbReference type="SAM" id="Phobius"/>
    </source>
</evidence>
<keyword evidence="9 14" id="KW-0067">ATP-binding</keyword>
<dbReference type="CDD" id="cd01127">
    <property type="entry name" value="TrwB_TraG_TraD_VirD4"/>
    <property type="match status" value="1"/>
</dbReference>
<protein>
    <recommendedName>
        <fullName evidence="3">DNA translocase FtsK</fullName>
    </recommendedName>
</protein>
<dbReference type="InterPro" id="IPR002543">
    <property type="entry name" value="FtsK_dom"/>
</dbReference>
<evidence type="ECO:0000256" key="12">
    <source>
        <dbReference type="ARBA" id="ARBA00023136"/>
    </source>
</evidence>
<name>A0A380N2B1_9GAMM</name>
<feature type="region of interest" description="Disordered" evidence="15">
    <location>
        <begin position="322"/>
        <end position="354"/>
    </location>
</feature>
<dbReference type="SUPFAM" id="SSF46785">
    <property type="entry name" value="Winged helix' DNA-binding domain"/>
    <property type="match status" value="1"/>
</dbReference>
<dbReference type="Pfam" id="PF01580">
    <property type="entry name" value="FtsK_SpoIIIE"/>
    <property type="match status" value="1"/>
</dbReference>
<evidence type="ECO:0000256" key="3">
    <source>
        <dbReference type="ARBA" id="ARBA00020887"/>
    </source>
</evidence>
<organism evidence="18 19">
    <name type="scientific">Suttonella indologenes</name>
    <dbReference type="NCBI Taxonomy" id="13276"/>
    <lineage>
        <taxon>Bacteria</taxon>
        <taxon>Pseudomonadati</taxon>
        <taxon>Pseudomonadota</taxon>
        <taxon>Gammaproteobacteria</taxon>
        <taxon>Cardiobacteriales</taxon>
        <taxon>Cardiobacteriaceae</taxon>
        <taxon>Suttonella</taxon>
    </lineage>
</organism>
<evidence type="ECO:0000256" key="13">
    <source>
        <dbReference type="ARBA" id="ARBA00023306"/>
    </source>
</evidence>
<dbReference type="GO" id="GO:0007059">
    <property type="term" value="P:chromosome segregation"/>
    <property type="evidence" value="ECO:0007669"/>
    <property type="project" value="UniProtKB-KW"/>
</dbReference>
<dbReference type="Pfam" id="PF17854">
    <property type="entry name" value="FtsK_alpha"/>
    <property type="match status" value="1"/>
</dbReference>
<keyword evidence="4" id="KW-1003">Cell membrane</keyword>